<dbReference type="AlphaFoldDB" id="A0A2I0R5R6"/>
<dbReference type="OrthoDB" id="9798269at2"/>
<dbReference type="PROSITE" id="PS50017">
    <property type="entry name" value="DEATH_DOMAIN"/>
    <property type="match status" value="1"/>
</dbReference>
<name>A0A2I0R5R6_9FLAO</name>
<dbReference type="RefSeq" id="WP_101333070.1">
    <property type="nucleotide sequence ID" value="NZ_PJNI01000001.1"/>
</dbReference>
<dbReference type="Proteomes" id="UP000236654">
    <property type="component" value="Unassembled WGS sequence"/>
</dbReference>
<sequence length="212" mass="24243">MELRLKLNELSNVPFSKHLILELLKDFKSPKDKISELIKKGEIFSLRRGLYAVNPIYSANALHPFLIANHLRGPSYVSLESALNYWGFIPERVVETSSVTTKLSKTYKNHFGRFSYQKLPTPYFSYGIKSLEIDNKQTVLIASPEKAICDKVVLTSGVNLRSRKQVKAFLLQDLRVDVEMLQTLNTDLISTWLENAPKNASLEMLIKTLREL</sequence>
<reference evidence="2 3" key="1">
    <citation type="submission" date="2017-12" db="EMBL/GenBank/DDBJ databases">
        <title>The draft genome sequence of Brumimicrobium saltpan LHR20.</title>
        <authorList>
            <person name="Do Z.-J."/>
            <person name="Luo H.-R."/>
        </authorList>
    </citation>
    <scope>NUCLEOTIDE SEQUENCE [LARGE SCALE GENOMIC DNA]</scope>
    <source>
        <strain evidence="2 3">LHR20</strain>
    </source>
</reference>
<evidence type="ECO:0000313" key="3">
    <source>
        <dbReference type="Proteomes" id="UP000236654"/>
    </source>
</evidence>
<dbReference type="InterPro" id="IPR000488">
    <property type="entry name" value="Death_dom"/>
</dbReference>
<accession>A0A2I0R5R6</accession>
<evidence type="ECO:0000259" key="1">
    <source>
        <dbReference type="PROSITE" id="PS50017"/>
    </source>
</evidence>
<evidence type="ECO:0000313" key="2">
    <source>
        <dbReference type="EMBL" id="PKR81924.1"/>
    </source>
</evidence>
<dbReference type="EMBL" id="PJNI01000001">
    <property type="protein sequence ID" value="PKR81924.1"/>
    <property type="molecule type" value="Genomic_DNA"/>
</dbReference>
<comment type="caution">
    <text evidence="2">The sequence shown here is derived from an EMBL/GenBank/DDBJ whole genome shotgun (WGS) entry which is preliminary data.</text>
</comment>
<keyword evidence="3" id="KW-1185">Reference proteome</keyword>
<gene>
    <name evidence="2" type="ORF">CW751_00895</name>
</gene>
<organism evidence="2 3">
    <name type="scientific">Brumimicrobium salinarum</name>
    <dbReference type="NCBI Taxonomy" id="2058658"/>
    <lineage>
        <taxon>Bacteria</taxon>
        <taxon>Pseudomonadati</taxon>
        <taxon>Bacteroidota</taxon>
        <taxon>Flavobacteriia</taxon>
        <taxon>Flavobacteriales</taxon>
        <taxon>Crocinitomicaceae</taxon>
        <taxon>Brumimicrobium</taxon>
    </lineage>
</organism>
<dbReference type="GO" id="GO:0007165">
    <property type="term" value="P:signal transduction"/>
    <property type="evidence" value="ECO:0007669"/>
    <property type="project" value="InterPro"/>
</dbReference>
<proteinExistence type="predicted"/>
<protein>
    <recommendedName>
        <fullName evidence="1">Death domain-containing protein</fullName>
    </recommendedName>
</protein>
<feature type="domain" description="Death" evidence="1">
    <location>
        <begin position="188"/>
        <end position="212"/>
    </location>
</feature>